<protein>
    <submittedName>
        <fullName evidence="2">Uncharacterized protein</fullName>
    </submittedName>
</protein>
<evidence type="ECO:0000256" key="1">
    <source>
        <dbReference type="SAM" id="MobiDB-lite"/>
    </source>
</evidence>
<name>A0A806KHV0_9BACT</name>
<evidence type="ECO:0000313" key="2">
    <source>
        <dbReference type="EMBL" id="AGS52380.1"/>
    </source>
</evidence>
<reference evidence="2" key="1">
    <citation type="submission" date="2012-03" db="EMBL/GenBank/DDBJ databases">
        <title>Functional metagenomics reveals considerable lignocellulase gene clusters in the gut microbiome of a wood-feeding higher termite.</title>
        <authorList>
            <person name="Liu N."/>
        </authorList>
    </citation>
    <scope>NUCLEOTIDE SEQUENCE</scope>
</reference>
<dbReference type="EMBL" id="JQ844191">
    <property type="protein sequence ID" value="AGS52380.1"/>
    <property type="molecule type" value="Genomic_DNA"/>
</dbReference>
<accession>A0A806KHV0</accession>
<dbReference type="AlphaFoldDB" id="A0A806KHV0"/>
<organism evidence="2">
    <name type="scientific">uncultured bacterium contig00077</name>
    <dbReference type="NCBI Taxonomy" id="1181555"/>
    <lineage>
        <taxon>Bacteria</taxon>
        <taxon>environmental samples</taxon>
    </lineage>
</organism>
<feature type="region of interest" description="Disordered" evidence="1">
    <location>
        <begin position="116"/>
        <end position="147"/>
    </location>
</feature>
<sequence length="147" mass="16926">MNKRINFEDTIFILNVRIRMIRDLLQLDIDAGLFLRQTMGDLEFINSALDMLNEKFLANIKFLDRETEADNISDVEWQFSQLLNEISNNTSPFSPARFAETQTWIDKFRKDSAKRQKQIDESYVPTGQASNEPVVSHAELNGLLGSP</sequence>
<proteinExistence type="predicted"/>